<proteinExistence type="predicted"/>
<dbReference type="AlphaFoldDB" id="A9GIJ8"/>
<dbReference type="HOGENOM" id="CLU_363263_0_0_7"/>
<reference evidence="1 2" key="1">
    <citation type="journal article" date="2007" name="Nat. Biotechnol.">
        <title>Complete genome sequence of the myxobacterium Sorangium cellulosum.</title>
        <authorList>
            <person name="Schneiker S."/>
            <person name="Perlova O."/>
            <person name="Kaiser O."/>
            <person name="Gerth K."/>
            <person name="Alici A."/>
            <person name="Altmeyer M.O."/>
            <person name="Bartels D."/>
            <person name="Bekel T."/>
            <person name="Beyer S."/>
            <person name="Bode E."/>
            <person name="Bode H.B."/>
            <person name="Bolten C.J."/>
            <person name="Choudhuri J.V."/>
            <person name="Doss S."/>
            <person name="Elnakady Y.A."/>
            <person name="Frank B."/>
            <person name="Gaigalat L."/>
            <person name="Goesmann A."/>
            <person name="Groeger C."/>
            <person name="Gross F."/>
            <person name="Jelsbak L."/>
            <person name="Jelsbak L."/>
            <person name="Kalinowski J."/>
            <person name="Kegler C."/>
            <person name="Knauber T."/>
            <person name="Konietzny S."/>
            <person name="Kopp M."/>
            <person name="Krause L."/>
            <person name="Krug D."/>
            <person name="Linke B."/>
            <person name="Mahmud T."/>
            <person name="Martinez-Arias R."/>
            <person name="McHardy A.C."/>
            <person name="Merai M."/>
            <person name="Meyer F."/>
            <person name="Mormann S."/>
            <person name="Munoz-Dorado J."/>
            <person name="Perez J."/>
            <person name="Pradella S."/>
            <person name="Rachid S."/>
            <person name="Raddatz G."/>
            <person name="Rosenau F."/>
            <person name="Rueckert C."/>
            <person name="Sasse F."/>
            <person name="Scharfe M."/>
            <person name="Schuster S.C."/>
            <person name="Suen G."/>
            <person name="Treuner-Lange A."/>
            <person name="Velicer G.J."/>
            <person name="Vorholter F.-J."/>
            <person name="Weissman K.J."/>
            <person name="Welch R.D."/>
            <person name="Wenzel S.C."/>
            <person name="Whitworth D.E."/>
            <person name="Wilhelm S."/>
            <person name="Wittmann C."/>
            <person name="Bloecker H."/>
            <person name="Puehler A."/>
            <person name="Mueller R."/>
        </authorList>
    </citation>
    <scope>NUCLEOTIDE SEQUENCE [LARGE SCALE GENOMIC DNA]</scope>
    <source>
        <strain evidence="2">So ce56</strain>
    </source>
</reference>
<protein>
    <submittedName>
        <fullName evidence="1">Uncharacterized protein</fullName>
    </submittedName>
</protein>
<organism evidence="1 2">
    <name type="scientific">Sorangium cellulosum (strain So ce56)</name>
    <name type="common">Polyangium cellulosum (strain So ce56)</name>
    <dbReference type="NCBI Taxonomy" id="448385"/>
    <lineage>
        <taxon>Bacteria</taxon>
        <taxon>Pseudomonadati</taxon>
        <taxon>Myxococcota</taxon>
        <taxon>Polyangia</taxon>
        <taxon>Polyangiales</taxon>
        <taxon>Polyangiaceae</taxon>
        <taxon>Sorangium</taxon>
    </lineage>
</organism>
<gene>
    <name evidence="1" type="ordered locus">sce3117</name>
</gene>
<accession>A9GIJ8</accession>
<dbReference type="Proteomes" id="UP000002139">
    <property type="component" value="Chromosome"/>
</dbReference>
<name>A9GIJ8_SORC5</name>
<keyword evidence="2" id="KW-1185">Reference proteome</keyword>
<dbReference type="EMBL" id="AM746676">
    <property type="protein sequence ID" value="CAN93276.1"/>
    <property type="molecule type" value="Genomic_DNA"/>
</dbReference>
<evidence type="ECO:0000313" key="2">
    <source>
        <dbReference type="Proteomes" id="UP000002139"/>
    </source>
</evidence>
<sequence>MPSERSATPLPGDADADTVCVLSAASGPISEAELVQIVGGDQAEARVSATLRELEPWLCHTTHGAAFLHRSLGKELALRLSHLGDVRGQALLTAHVRATLDSYSEGSIAPVARSEYVIRYGAMHFLRHDATAEELDRVIAEPMRAAWEPLDGGAFGFRALVVAAWRRSHAAFGEATSEAARGRCMVQALRLRTIFEQLITSLVHALPEMVAGAIHEGIFRPGAGIELAKPLSENDRVRLWRAVRPAVSEADALWPAPLLREADRAVAGIEASGASAARSAHERDRRDVVLRALKSRRFVKALVIGALRRIAERLRSPAREEVLLLAARRLAAIHPERRALWAALLAPLYPEERRAERLEDVDAQISALPELGDRLEVLTERLLGTSAGASAIVQRAMGWLLSSERFPLTAQRFLFHVPESEWNRCVPDEARALVRRWQGESRGSADSLGPLRCGQLPPWLAAEVQDAPLAEVKERTDVSDRNFVASELVSLVTADVRAELARVFFSVPPEAFRGEDRAIENWAESATLEELRTIHQKVLPCMGSQIDDVLAALCRRAVALGDRDLATSFCAAMEGDDDRHQADLEIALALGSFSDVERLVRPDLEDEEASGMLEMVGKALKREEDAARFAELVRGATRASNRLSAWAAVFPSLSPEARERLSAAVADTVNAVLREPPEESDDTLCSMFPWMPEESLCDVWRERASPDAWRPTIAEITPLFTYDRSYDNGACLDTLLLRLGGEAALVAWARTLASLDDWFSEIGPGLEEG</sequence>
<dbReference type="KEGG" id="scl:sce3117"/>
<evidence type="ECO:0000313" key="1">
    <source>
        <dbReference type="EMBL" id="CAN93276.1"/>
    </source>
</evidence>